<comment type="caution">
    <text evidence="4">The sequence shown here is derived from an EMBL/GenBank/DDBJ whole genome shotgun (WGS) entry which is preliminary data.</text>
</comment>
<evidence type="ECO:0000256" key="2">
    <source>
        <dbReference type="ARBA" id="ARBA00022679"/>
    </source>
</evidence>
<evidence type="ECO:0000256" key="1">
    <source>
        <dbReference type="ARBA" id="ARBA00022603"/>
    </source>
</evidence>
<sequence>MIEWDKIIYDDCLNKINGLSTIPDNSIELGFVDPPFNISYYTNNKESVIYKDDMEESKYTKWCKEWFKQLKRICEIIAIHCGGMNIDMWHDIEHPYDTIYLYKINSPSGGKSTYNRTIFPVLIYGKPKNRLKRDCFEYISNWGWLRKRECLHPCPMNEQFVLDFISQLKPKSVIDPFIGSGTTAFVCKKLNIPWLGYEIDKIYSQDINNLLNEINLKESGLYYWLK</sequence>
<evidence type="ECO:0000259" key="3">
    <source>
        <dbReference type="Pfam" id="PF01555"/>
    </source>
</evidence>
<dbReference type="GO" id="GO:0003677">
    <property type="term" value="F:DNA binding"/>
    <property type="evidence" value="ECO:0007669"/>
    <property type="project" value="InterPro"/>
</dbReference>
<dbReference type="InterPro" id="IPR001091">
    <property type="entry name" value="RM_Methyltransferase"/>
</dbReference>
<protein>
    <recommendedName>
        <fullName evidence="3">DNA methylase N-4/N-6 domain-containing protein</fullName>
    </recommendedName>
</protein>
<organism evidence="4">
    <name type="scientific">marine sediment metagenome</name>
    <dbReference type="NCBI Taxonomy" id="412755"/>
    <lineage>
        <taxon>unclassified sequences</taxon>
        <taxon>metagenomes</taxon>
        <taxon>ecological metagenomes</taxon>
    </lineage>
</organism>
<reference evidence="4" key="1">
    <citation type="journal article" date="2015" name="Nature">
        <title>Complex archaea that bridge the gap between prokaryotes and eukaryotes.</title>
        <authorList>
            <person name="Spang A."/>
            <person name="Saw J.H."/>
            <person name="Jorgensen S.L."/>
            <person name="Zaremba-Niedzwiedzka K."/>
            <person name="Martijn J."/>
            <person name="Lind A.E."/>
            <person name="van Eijk R."/>
            <person name="Schleper C."/>
            <person name="Guy L."/>
            <person name="Ettema T.J."/>
        </authorList>
    </citation>
    <scope>NUCLEOTIDE SEQUENCE</scope>
</reference>
<dbReference type="EMBL" id="LAZR01002114">
    <property type="protein sequence ID" value="KKN34311.1"/>
    <property type="molecule type" value="Genomic_DNA"/>
</dbReference>
<keyword evidence="2" id="KW-0808">Transferase</keyword>
<dbReference type="AlphaFoldDB" id="A0A0F9SBG2"/>
<dbReference type="InterPro" id="IPR002941">
    <property type="entry name" value="DNA_methylase_N4/N6"/>
</dbReference>
<dbReference type="PRINTS" id="PR00508">
    <property type="entry name" value="S21N4MTFRASE"/>
</dbReference>
<keyword evidence="1" id="KW-0489">Methyltransferase</keyword>
<evidence type="ECO:0000313" key="4">
    <source>
        <dbReference type="EMBL" id="KKN34311.1"/>
    </source>
</evidence>
<dbReference type="GO" id="GO:0032259">
    <property type="term" value="P:methylation"/>
    <property type="evidence" value="ECO:0007669"/>
    <property type="project" value="UniProtKB-KW"/>
</dbReference>
<name>A0A0F9SBG2_9ZZZZ</name>
<accession>A0A0F9SBG2</accession>
<proteinExistence type="predicted"/>
<dbReference type="InterPro" id="IPR029063">
    <property type="entry name" value="SAM-dependent_MTases_sf"/>
</dbReference>
<gene>
    <name evidence="4" type="ORF">LCGC14_0795080</name>
</gene>
<dbReference type="Pfam" id="PF01555">
    <property type="entry name" value="N6_N4_Mtase"/>
    <property type="match status" value="1"/>
</dbReference>
<dbReference type="SUPFAM" id="SSF53335">
    <property type="entry name" value="S-adenosyl-L-methionine-dependent methyltransferases"/>
    <property type="match status" value="1"/>
</dbReference>
<feature type="domain" description="DNA methylase N-4/N-6" evidence="3">
    <location>
        <begin position="29"/>
        <end position="207"/>
    </location>
</feature>
<dbReference type="GO" id="GO:0008170">
    <property type="term" value="F:N-methyltransferase activity"/>
    <property type="evidence" value="ECO:0007669"/>
    <property type="project" value="InterPro"/>
</dbReference>
<dbReference type="Gene3D" id="3.40.50.150">
    <property type="entry name" value="Vaccinia Virus protein VP39"/>
    <property type="match status" value="1"/>
</dbReference>